<protein>
    <submittedName>
        <fullName evidence="1">DUF3726 domain-containing protein</fullName>
    </submittedName>
</protein>
<gene>
    <name evidence="1" type="ORF">AABB31_02780</name>
</gene>
<reference evidence="1" key="1">
    <citation type="submission" date="2024-08" db="EMBL/GenBank/DDBJ databases">
        <title>Phylogenomic analyses of a clade within the roseobacter group suggest taxonomic reassignments of species of the genera Aestuariivita, Citreicella, Loktanella, Nautella, Pelagibaca, Ruegeria, Thalassobius, Thiobacimonas and Tropicibacter, and the proposal o.</title>
        <authorList>
            <person name="Jeon C.O."/>
        </authorList>
    </citation>
    <scope>NUCLEOTIDE SEQUENCE</scope>
    <source>
        <strain evidence="1">SS1-5</strain>
    </source>
</reference>
<dbReference type="EMBL" id="CP151767">
    <property type="protein sequence ID" value="WZU67900.1"/>
    <property type="molecule type" value="Genomic_DNA"/>
</dbReference>
<dbReference type="KEGG" id="yrh:AABB31_02780"/>
<dbReference type="AlphaFoldDB" id="A0AAN0MAX7"/>
<dbReference type="Proteomes" id="UP001470809">
    <property type="component" value="Chromosome"/>
</dbReference>
<keyword evidence="2" id="KW-1185">Reference proteome</keyword>
<dbReference type="Pfam" id="PF12525">
    <property type="entry name" value="DUF3726"/>
    <property type="match status" value="1"/>
</dbReference>
<evidence type="ECO:0000313" key="1">
    <source>
        <dbReference type="EMBL" id="WZU67900.1"/>
    </source>
</evidence>
<name>A0AAN0MAX7_9RHOB</name>
<sequence>MMRSLNEVTALVLKAGLGAGLPVGQAEDLARTASHLVTQNGDLRVILDAISEPNAPIDVAWGGDKLAVKAGNAAMTAPIVKDGFATGVTKARLAQTSHAPLVLAMLAAAGLDARADGPLITRTGNIPAKPGNGPVEIADEVWDALQVFAARTYVKASDASRAAGAGAGLTDND</sequence>
<evidence type="ECO:0000313" key="2">
    <source>
        <dbReference type="Proteomes" id="UP001470809"/>
    </source>
</evidence>
<accession>A0AAN0MAX7</accession>
<proteinExistence type="predicted"/>
<dbReference type="InterPro" id="IPR022201">
    <property type="entry name" value="DUF3726"/>
</dbReference>
<dbReference type="RefSeq" id="WP_342077194.1">
    <property type="nucleotide sequence ID" value="NZ_CP151767.2"/>
</dbReference>
<organism evidence="1 2">
    <name type="scientific">Yoonia rhodophyticola</name>
    <dbReference type="NCBI Taxonomy" id="3137370"/>
    <lineage>
        <taxon>Bacteria</taxon>
        <taxon>Pseudomonadati</taxon>
        <taxon>Pseudomonadota</taxon>
        <taxon>Alphaproteobacteria</taxon>
        <taxon>Rhodobacterales</taxon>
        <taxon>Paracoccaceae</taxon>
        <taxon>Yoonia</taxon>
    </lineage>
</organism>